<keyword evidence="2 8" id="KW-0963">Cytoplasm</keyword>
<reference evidence="10" key="2">
    <citation type="submission" date="2020-09" db="EMBL/GenBank/DDBJ databases">
        <authorList>
            <person name="Sun Q."/>
            <person name="Zhou Y."/>
        </authorList>
    </citation>
    <scope>NUCLEOTIDE SEQUENCE</scope>
    <source>
        <strain evidence="10">CGMCC 1.15371</strain>
    </source>
</reference>
<comment type="function">
    <text evidence="8">Converts seryl-tRNA(Sec) to selenocysteinyl-tRNA(Sec) required for selenoprotein biosynthesis.</text>
</comment>
<evidence type="ECO:0000313" key="10">
    <source>
        <dbReference type="EMBL" id="GGE52301.1"/>
    </source>
</evidence>
<evidence type="ECO:0000256" key="9">
    <source>
        <dbReference type="PIRSR" id="PIRSR618319-50"/>
    </source>
</evidence>
<dbReference type="EMBL" id="BMIR01000021">
    <property type="protein sequence ID" value="GGE52301.1"/>
    <property type="molecule type" value="Genomic_DNA"/>
</dbReference>
<dbReference type="NCBIfam" id="TIGR00474">
    <property type="entry name" value="selA"/>
    <property type="match status" value="1"/>
</dbReference>
<dbReference type="GO" id="GO:0005737">
    <property type="term" value="C:cytoplasm"/>
    <property type="evidence" value="ECO:0007669"/>
    <property type="project" value="UniProtKB-SubCell"/>
</dbReference>
<dbReference type="Proteomes" id="UP000628775">
    <property type="component" value="Unassembled WGS sequence"/>
</dbReference>
<dbReference type="Pfam" id="PF03841">
    <property type="entry name" value="SelA"/>
    <property type="match status" value="1"/>
</dbReference>
<dbReference type="Gene3D" id="3.40.640.10">
    <property type="entry name" value="Type I PLP-dependent aspartate aminotransferase-like (Major domain)"/>
    <property type="match status" value="1"/>
</dbReference>
<feature type="modified residue" description="N6-(pyridoxal phosphate)lysine" evidence="8 9">
    <location>
        <position position="299"/>
    </location>
</feature>
<dbReference type="InterPro" id="IPR015424">
    <property type="entry name" value="PyrdxlP-dep_Trfase"/>
</dbReference>
<proteinExistence type="inferred from homology"/>
<dbReference type="GO" id="GO:0001514">
    <property type="term" value="P:selenocysteine incorporation"/>
    <property type="evidence" value="ECO:0007669"/>
    <property type="project" value="UniProtKB-UniRule"/>
</dbReference>
<keyword evidence="3 8" id="KW-0808">Transferase</keyword>
<evidence type="ECO:0000256" key="8">
    <source>
        <dbReference type="HAMAP-Rule" id="MF_00423"/>
    </source>
</evidence>
<dbReference type="RefSeq" id="WP_188697202.1">
    <property type="nucleotide sequence ID" value="NZ_BMIR01000021.1"/>
</dbReference>
<protein>
    <recommendedName>
        <fullName evidence="8">L-seryl-tRNA(Sec) selenium transferase</fullName>
        <ecNumber evidence="8">2.9.1.1</ecNumber>
    </recommendedName>
    <alternativeName>
        <fullName evidence="8">Selenocysteine synthase</fullName>
        <shortName evidence="8">Sec synthase</shortName>
    </alternativeName>
    <alternativeName>
        <fullName evidence="8">Selenocysteinyl-tRNA(Sec) synthase</fullName>
    </alternativeName>
</protein>
<comment type="caution">
    <text evidence="10">The sequence shown here is derived from an EMBL/GenBank/DDBJ whole genome shotgun (WGS) entry which is preliminary data.</text>
</comment>
<dbReference type="Gene3D" id="3.90.1150.180">
    <property type="match status" value="1"/>
</dbReference>
<name>A0A8J3E0W2_9BACL</name>
<evidence type="ECO:0000256" key="3">
    <source>
        <dbReference type="ARBA" id="ARBA00022679"/>
    </source>
</evidence>
<comment type="subcellular location">
    <subcellularLocation>
        <location evidence="8">Cytoplasm</location>
    </subcellularLocation>
</comment>
<dbReference type="InterPro" id="IPR004534">
    <property type="entry name" value="SelA_trans"/>
</dbReference>
<organism evidence="10 11">
    <name type="scientific">Pullulanibacillus camelliae</name>
    <dbReference type="NCBI Taxonomy" id="1707096"/>
    <lineage>
        <taxon>Bacteria</taxon>
        <taxon>Bacillati</taxon>
        <taxon>Bacillota</taxon>
        <taxon>Bacilli</taxon>
        <taxon>Bacillales</taxon>
        <taxon>Sporolactobacillaceae</taxon>
        <taxon>Pullulanibacillus</taxon>
    </lineage>
</organism>
<dbReference type="EC" id="2.9.1.1" evidence="8"/>
<comment type="pathway">
    <text evidence="8">Aminoacyl-tRNA biosynthesis; selenocysteinyl-tRNA(Sec) biosynthesis; selenocysteinyl-tRNA(Sec) from L-seryl-tRNA(Sec) (bacterial route): step 1/1.</text>
</comment>
<evidence type="ECO:0000256" key="6">
    <source>
        <dbReference type="ARBA" id="ARBA00023266"/>
    </source>
</evidence>
<dbReference type="UniPathway" id="UPA00906">
    <property type="reaction ID" value="UER00896"/>
</dbReference>
<sequence length="472" mass="51881">MSEWIRHLPSIKQIQDQRAFADLVQEGKMDVHYLTRLAQEIVQEKRGALLKGSKLSKPMTREELLGDIMEELKKRHDTLTATAFQAVINATGIVLHTNLGRARLNEEAAAAMSKVAAGYSDLEFDLTTGRRGSRNEKVEQLLTLLTGAEAALVVNNNAAAVFLILRAYAKHREVIVSRGELIEIGGSFRISSIMEESDAHLIEVGTTNKTHEQDYIEAINDQTAMVLKVHHSNFKMSGFTAEVPREELITLAQERNILYYEDLGSGAFYPFEQKGIGEEPTVQAILAQGADLVSMSGDKLLGGPQAGIILGKKSYIDRLKKHQLMRTLRTDKMTLAALAMTLQAYLNQATLEATLPTIQDIIVDEETLHERAGCLCTGLNALEGIGAAVQATEAYVGGGTMPDVTLPSYAVVVQAARYSAEGLARALRAQQPAIVGRVEENRLLLDVRTIREKQLSVIVDAFKRLNGRSYSQ</sequence>
<evidence type="ECO:0000256" key="2">
    <source>
        <dbReference type="ARBA" id="ARBA00022490"/>
    </source>
</evidence>
<evidence type="ECO:0000256" key="1">
    <source>
        <dbReference type="ARBA" id="ARBA00001933"/>
    </source>
</evidence>
<keyword evidence="4 8" id="KW-0663">Pyridoxal phosphate</keyword>
<dbReference type="HAMAP" id="MF_00423">
    <property type="entry name" value="SelA"/>
    <property type="match status" value="1"/>
</dbReference>
<evidence type="ECO:0000256" key="7">
    <source>
        <dbReference type="ARBA" id="ARBA00044507"/>
    </source>
</evidence>
<dbReference type="GO" id="GO:0001717">
    <property type="term" value="P:conversion of seryl-tRNAsec to selenocys-tRNAsec"/>
    <property type="evidence" value="ECO:0007669"/>
    <property type="project" value="UniProtKB-UniRule"/>
</dbReference>
<evidence type="ECO:0000256" key="4">
    <source>
        <dbReference type="ARBA" id="ARBA00022898"/>
    </source>
</evidence>
<dbReference type="PANTHER" id="PTHR32328:SF0">
    <property type="entry name" value="L-SERYL-TRNA(SEC) SELENIUM TRANSFERASE"/>
    <property type="match status" value="1"/>
</dbReference>
<comment type="catalytic activity">
    <reaction evidence="8">
        <text>L-seryl-tRNA(Sec) + selenophosphate + H(+) = L-selenocysteinyl-tRNA(Sec) + phosphate</text>
        <dbReference type="Rhea" id="RHEA:22728"/>
        <dbReference type="Rhea" id="RHEA-COMP:9742"/>
        <dbReference type="Rhea" id="RHEA-COMP:9743"/>
        <dbReference type="ChEBI" id="CHEBI:15378"/>
        <dbReference type="ChEBI" id="CHEBI:16144"/>
        <dbReference type="ChEBI" id="CHEBI:43474"/>
        <dbReference type="ChEBI" id="CHEBI:78533"/>
        <dbReference type="ChEBI" id="CHEBI:78573"/>
        <dbReference type="EC" id="2.9.1.1"/>
    </reaction>
</comment>
<dbReference type="PANTHER" id="PTHR32328">
    <property type="entry name" value="L-SERYL-TRNA(SEC) SELENIUM TRANSFERASE"/>
    <property type="match status" value="1"/>
</dbReference>
<dbReference type="SUPFAM" id="SSF53383">
    <property type="entry name" value="PLP-dependent transferases"/>
    <property type="match status" value="1"/>
</dbReference>
<comment type="similarity">
    <text evidence="7 8">Belongs to the SelA family.</text>
</comment>
<dbReference type="InterPro" id="IPR018319">
    <property type="entry name" value="SelA-like"/>
</dbReference>
<comment type="cofactor">
    <cofactor evidence="1 8 9">
        <name>pyridoxal 5'-phosphate</name>
        <dbReference type="ChEBI" id="CHEBI:597326"/>
    </cofactor>
</comment>
<keyword evidence="11" id="KW-1185">Reference proteome</keyword>
<evidence type="ECO:0000313" key="11">
    <source>
        <dbReference type="Proteomes" id="UP000628775"/>
    </source>
</evidence>
<evidence type="ECO:0000256" key="5">
    <source>
        <dbReference type="ARBA" id="ARBA00022917"/>
    </source>
</evidence>
<keyword evidence="6 8" id="KW-0711">Selenium</keyword>
<reference evidence="10" key="1">
    <citation type="journal article" date="2014" name="Int. J. Syst. Evol. Microbiol.">
        <title>Complete genome sequence of Corynebacterium casei LMG S-19264T (=DSM 44701T), isolated from a smear-ripened cheese.</title>
        <authorList>
            <consortium name="US DOE Joint Genome Institute (JGI-PGF)"/>
            <person name="Walter F."/>
            <person name="Albersmeier A."/>
            <person name="Kalinowski J."/>
            <person name="Ruckert C."/>
        </authorList>
    </citation>
    <scope>NUCLEOTIDE SEQUENCE</scope>
    <source>
        <strain evidence="10">CGMCC 1.15371</strain>
    </source>
</reference>
<dbReference type="GO" id="GO:0004125">
    <property type="term" value="F:L-seryl-tRNA(Sec) selenium transferase activity"/>
    <property type="evidence" value="ECO:0007669"/>
    <property type="project" value="UniProtKB-UniRule"/>
</dbReference>
<gene>
    <name evidence="8" type="primary">selA</name>
    <name evidence="10" type="ORF">GCM10011391_33930</name>
</gene>
<accession>A0A8J3E0W2</accession>
<dbReference type="AlphaFoldDB" id="A0A8J3E0W2"/>
<keyword evidence="5 8" id="KW-0648">Protein biosynthesis</keyword>
<dbReference type="InterPro" id="IPR015421">
    <property type="entry name" value="PyrdxlP-dep_Trfase_major"/>
</dbReference>